<feature type="region of interest" description="Disordered" evidence="1">
    <location>
        <begin position="50"/>
        <end position="72"/>
    </location>
</feature>
<name>A0A2V5HVE0_9EURO</name>
<sequence>MSRAFSTAARNLKALAWKNKGATKDVSWVQKYAEDAVDHVPQLVDIVDSATMQGDPHPTPKNNDPLHGSVEFGKGTTRVVSAHVYADGTVVFSKKYGRIKLPRNPQAPEGSGPAQ</sequence>
<dbReference type="Proteomes" id="UP000248817">
    <property type="component" value="Unassembled WGS sequence"/>
</dbReference>
<gene>
    <name evidence="2" type="ORF">BP00DRAFT_358182</name>
</gene>
<reference evidence="2 3" key="1">
    <citation type="submission" date="2018-02" db="EMBL/GenBank/DDBJ databases">
        <title>The genomes of Aspergillus section Nigri reveals drivers in fungal speciation.</title>
        <authorList>
            <consortium name="DOE Joint Genome Institute"/>
            <person name="Vesth T.C."/>
            <person name="Nybo J."/>
            <person name="Theobald S."/>
            <person name="Brandl J."/>
            <person name="Frisvad J.C."/>
            <person name="Nielsen K.F."/>
            <person name="Lyhne E.K."/>
            <person name="Kogle M.E."/>
            <person name="Kuo A."/>
            <person name="Riley R."/>
            <person name="Clum A."/>
            <person name="Nolan M."/>
            <person name="Lipzen A."/>
            <person name="Salamov A."/>
            <person name="Henrissat B."/>
            <person name="Wiebenga A."/>
            <person name="De vries R.P."/>
            <person name="Grigoriev I.V."/>
            <person name="Mortensen U.H."/>
            <person name="Andersen M.R."/>
            <person name="Baker S.E."/>
        </authorList>
    </citation>
    <scope>NUCLEOTIDE SEQUENCE [LARGE SCALE GENOMIC DNA]</scope>
    <source>
        <strain evidence="2 3">CBS 114.80</strain>
    </source>
</reference>
<protein>
    <submittedName>
        <fullName evidence="2">Uncharacterized protein</fullName>
    </submittedName>
</protein>
<accession>A0A2V5HVE0</accession>
<evidence type="ECO:0000313" key="3">
    <source>
        <dbReference type="Proteomes" id="UP000248817"/>
    </source>
</evidence>
<evidence type="ECO:0000256" key="1">
    <source>
        <dbReference type="SAM" id="MobiDB-lite"/>
    </source>
</evidence>
<evidence type="ECO:0000313" key="2">
    <source>
        <dbReference type="EMBL" id="PYI25563.1"/>
    </source>
</evidence>
<keyword evidence="3" id="KW-1185">Reference proteome</keyword>
<dbReference type="EMBL" id="KZ825638">
    <property type="protein sequence ID" value="PYI25563.1"/>
    <property type="molecule type" value="Genomic_DNA"/>
</dbReference>
<proteinExistence type="predicted"/>
<organism evidence="2 3">
    <name type="scientific">Aspergillus indologenus CBS 114.80</name>
    <dbReference type="NCBI Taxonomy" id="1450541"/>
    <lineage>
        <taxon>Eukaryota</taxon>
        <taxon>Fungi</taxon>
        <taxon>Dikarya</taxon>
        <taxon>Ascomycota</taxon>
        <taxon>Pezizomycotina</taxon>
        <taxon>Eurotiomycetes</taxon>
        <taxon>Eurotiomycetidae</taxon>
        <taxon>Eurotiales</taxon>
        <taxon>Aspergillaceae</taxon>
        <taxon>Aspergillus</taxon>
        <taxon>Aspergillus subgen. Circumdati</taxon>
    </lineage>
</organism>
<dbReference type="AlphaFoldDB" id="A0A2V5HVE0"/>